<evidence type="ECO:0000313" key="9">
    <source>
        <dbReference type="EMBL" id="KAK9395978.1"/>
    </source>
</evidence>
<evidence type="ECO:0000313" key="10">
    <source>
        <dbReference type="Proteomes" id="UP001474421"/>
    </source>
</evidence>
<organism evidence="9 10">
    <name type="scientific">Crotalus adamanteus</name>
    <name type="common">Eastern diamondback rattlesnake</name>
    <dbReference type="NCBI Taxonomy" id="8729"/>
    <lineage>
        <taxon>Eukaryota</taxon>
        <taxon>Metazoa</taxon>
        <taxon>Chordata</taxon>
        <taxon>Craniata</taxon>
        <taxon>Vertebrata</taxon>
        <taxon>Euteleostomi</taxon>
        <taxon>Lepidosauria</taxon>
        <taxon>Squamata</taxon>
        <taxon>Bifurcata</taxon>
        <taxon>Unidentata</taxon>
        <taxon>Episquamata</taxon>
        <taxon>Toxicofera</taxon>
        <taxon>Serpentes</taxon>
        <taxon>Colubroidea</taxon>
        <taxon>Viperidae</taxon>
        <taxon>Crotalinae</taxon>
        <taxon>Crotalus</taxon>
    </lineage>
</organism>
<evidence type="ECO:0000256" key="3">
    <source>
        <dbReference type="ARBA" id="ARBA00022989"/>
    </source>
</evidence>
<dbReference type="InterPro" id="IPR007667">
    <property type="entry name" value="Hypoxia_induced_domain"/>
</dbReference>
<evidence type="ECO:0000256" key="2">
    <source>
        <dbReference type="ARBA" id="ARBA00022692"/>
    </source>
</evidence>
<evidence type="ECO:0000256" key="7">
    <source>
        <dbReference type="SAM" id="Phobius"/>
    </source>
</evidence>
<feature type="compositionally biased region" description="Basic and acidic residues" evidence="6">
    <location>
        <begin position="28"/>
        <end position="38"/>
    </location>
</feature>
<reference evidence="9 10" key="1">
    <citation type="journal article" date="2024" name="Proc. Natl. Acad. Sci. U.S.A.">
        <title>The genetic regulatory architecture and epigenomic basis for age-related changes in rattlesnake venom.</title>
        <authorList>
            <person name="Hogan M.P."/>
            <person name="Holding M.L."/>
            <person name="Nystrom G.S."/>
            <person name="Colston T.J."/>
            <person name="Bartlett D.A."/>
            <person name="Mason A.J."/>
            <person name="Ellsworth S.A."/>
            <person name="Rautsaw R.M."/>
            <person name="Lawrence K.C."/>
            <person name="Strickland J.L."/>
            <person name="He B."/>
            <person name="Fraser P."/>
            <person name="Margres M.J."/>
            <person name="Gilbert D.M."/>
            <person name="Gibbs H.L."/>
            <person name="Parkinson C.L."/>
            <person name="Rokyta D.R."/>
        </authorList>
    </citation>
    <scope>NUCLEOTIDE SEQUENCE [LARGE SCALE GENOMIC DNA]</scope>
    <source>
        <strain evidence="9">DRR0105</strain>
    </source>
</reference>
<dbReference type="GO" id="GO:0097250">
    <property type="term" value="P:mitochondrial respirasome assembly"/>
    <property type="evidence" value="ECO:0007669"/>
    <property type="project" value="TreeGrafter"/>
</dbReference>
<name>A0AAW1B1V4_CROAD</name>
<keyword evidence="3 7" id="KW-1133">Transmembrane helix</keyword>
<evidence type="ECO:0000256" key="6">
    <source>
        <dbReference type="SAM" id="MobiDB-lite"/>
    </source>
</evidence>
<feature type="transmembrane region" description="Helical" evidence="7">
    <location>
        <begin position="74"/>
        <end position="91"/>
    </location>
</feature>
<comment type="caution">
    <text evidence="9">The sequence shown here is derived from an EMBL/GenBank/DDBJ whole genome shotgun (WGS) entry which is preliminary data.</text>
</comment>
<evidence type="ECO:0000256" key="1">
    <source>
        <dbReference type="ARBA" id="ARBA00004325"/>
    </source>
</evidence>
<dbReference type="Proteomes" id="UP001474421">
    <property type="component" value="Unassembled WGS sequence"/>
</dbReference>
<accession>A0AAW1B1V4</accession>
<feature type="region of interest" description="Disordered" evidence="6">
    <location>
        <begin position="14"/>
        <end position="44"/>
    </location>
</feature>
<keyword evidence="4" id="KW-0496">Mitochondrion</keyword>
<dbReference type="Pfam" id="PF04588">
    <property type="entry name" value="HIG_1_N"/>
    <property type="match status" value="1"/>
</dbReference>
<keyword evidence="10" id="KW-1185">Reference proteome</keyword>
<evidence type="ECO:0000256" key="5">
    <source>
        <dbReference type="ARBA" id="ARBA00023136"/>
    </source>
</evidence>
<keyword evidence="5 7" id="KW-0472">Membrane</keyword>
<gene>
    <name evidence="9" type="ORF">NXF25_019339</name>
</gene>
<proteinExistence type="predicted"/>
<dbReference type="EMBL" id="JAOTOJ010000008">
    <property type="protein sequence ID" value="KAK9395978.1"/>
    <property type="molecule type" value="Genomic_DNA"/>
</dbReference>
<dbReference type="AlphaFoldDB" id="A0AAW1B1V4"/>
<dbReference type="Gene3D" id="6.10.140.1320">
    <property type="match status" value="1"/>
</dbReference>
<dbReference type="PANTHER" id="PTHR12297:SF3">
    <property type="entry name" value="HIG1 DOMAIN FAMILY MEMBER 1A"/>
    <property type="match status" value="1"/>
</dbReference>
<dbReference type="InterPro" id="IPR050355">
    <property type="entry name" value="RCF1"/>
</dbReference>
<evidence type="ECO:0000256" key="4">
    <source>
        <dbReference type="ARBA" id="ARBA00023128"/>
    </source>
</evidence>
<dbReference type="GO" id="GO:0031966">
    <property type="term" value="C:mitochondrial membrane"/>
    <property type="evidence" value="ECO:0007669"/>
    <property type="project" value="UniProtKB-SubCell"/>
</dbReference>
<feature type="domain" description="HIG1" evidence="8">
    <location>
        <begin position="46"/>
        <end position="138"/>
    </location>
</feature>
<protein>
    <submittedName>
        <fullName evidence="9">HIG1 domain family member 1A mitochondrial-like</fullName>
    </submittedName>
</protein>
<feature type="transmembrane region" description="Helical" evidence="7">
    <location>
        <begin position="111"/>
        <end position="129"/>
    </location>
</feature>
<comment type="subcellular location">
    <subcellularLocation>
        <location evidence="1">Mitochondrion membrane</location>
    </subcellularLocation>
</comment>
<keyword evidence="2 7" id="KW-0812">Transmembrane</keyword>
<dbReference type="PROSITE" id="PS51503">
    <property type="entry name" value="HIG1"/>
    <property type="match status" value="1"/>
</dbReference>
<evidence type="ECO:0000259" key="8">
    <source>
        <dbReference type="PROSITE" id="PS51503"/>
    </source>
</evidence>
<sequence length="140" mass="15487">MAAKVAVRLAGGRYDVSEPGRGSGPPRLESRPANEKEARKIRRATMASPSEKVFPVYDETSTSKLLRKSKEMPFVPIGLAGFFSVAAYGIYRLKHRGQTKMSIHLIHTRMAAQGFVVGSIVCGVVYTMIRDYVWKPQSKA</sequence>
<dbReference type="PANTHER" id="PTHR12297">
    <property type="entry name" value="HYPOXIA-INDUCBILE GENE 1 HIG1 -RELATED"/>
    <property type="match status" value="1"/>
</dbReference>